<dbReference type="OrthoDB" id="1524099at2"/>
<name>A0A521EKI9_9BACT</name>
<keyword evidence="1" id="KW-0732">Signal</keyword>
<protein>
    <submittedName>
        <fullName evidence="2">MetA-pathway of phenol degradation</fullName>
    </submittedName>
</protein>
<dbReference type="EMBL" id="FXTP01000012">
    <property type="protein sequence ID" value="SMO83660.1"/>
    <property type="molecule type" value="Genomic_DNA"/>
</dbReference>
<evidence type="ECO:0000256" key="1">
    <source>
        <dbReference type="SAM" id="SignalP"/>
    </source>
</evidence>
<reference evidence="2 3" key="1">
    <citation type="submission" date="2017-05" db="EMBL/GenBank/DDBJ databases">
        <authorList>
            <person name="Varghese N."/>
            <person name="Submissions S."/>
        </authorList>
    </citation>
    <scope>NUCLEOTIDE SEQUENCE [LARGE SCALE GENOMIC DNA]</scope>
    <source>
        <strain evidence="2 3">DSM 21985</strain>
    </source>
</reference>
<keyword evidence="3" id="KW-1185">Reference proteome</keyword>
<dbReference type="AlphaFoldDB" id="A0A521EKI9"/>
<dbReference type="Pfam" id="PF13557">
    <property type="entry name" value="Phenol_MetA_deg"/>
    <property type="match status" value="1"/>
</dbReference>
<feature type="chain" id="PRO_5021817051" evidence="1">
    <location>
        <begin position="21"/>
        <end position="250"/>
    </location>
</feature>
<sequence>MRTLLTGTFLLLFGMGIVHAQTYSPDRPGIGNGSSITPERMLGVEAGIEFTDSEISNRLDIGQVLLRYGIIDKLELRAALNSYTRVNVETSFFSDSYSGFNDMDIGAKYNFISKTENHPSVSGMAELTLPVGSDRFSSGDISSTLTVLSDYDLNDMWSVSSNLGYWFNPEVANADYWTFTFTPSFTIPNNEDIAGYFGYAGLYYEGGSTNWLETGVTYTLAGNTQLDVNFGYESDAEVFFIGAGYAQGFN</sequence>
<organism evidence="2 3">
    <name type="scientific">Gracilimonas mengyeensis</name>
    <dbReference type="NCBI Taxonomy" id="1302730"/>
    <lineage>
        <taxon>Bacteria</taxon>
        <taxon>Pseudomonadati</taxon>
        <taxon>Balneolota</taxon>
        <taxon>Balneolia</taxon>
        <taxon>Balneolales</taxon>
        <taxon>Balneolaceae</taxon>
        <taxon>Gracilimonas</taxon>
    </lineage>
</organism>
<evidence type="ECO:0000313" key="3">
    <source>
        <dbReference type="Proteomes" id="UP000317557"/>
    </source>
</evidence>
<dbReference type="RefSeq" id="WP_142455220.1">
    <property type="nucleotide sequence ID" value="NZ_FXTP01000012.1"/>
</dbReference>
<dbReference type="InterPro" id="IPR025737">
    <property type="entry name" value="FApF"/>
</dbReference>
<proteinExistence type="predicted"/>
<feature type="signal peptide" evidence="1">
    <location>
        <begin position="1"/>
        <end position="20"/>
    </location>
</feature>
<dbReference type="Proteomes" id="UP000317557">
    <property type="component" value="Unassembled WGS sequence"/>
</dbReference>
<gene>
    <name evidence="2" type="ORF">SAMN06265219_11268</name>
</gene>
<evidence type="ECO:0000313" key="2">
    <source>
        <dbReference type="EMBL" id="SMO83660.1"/>
    </source>
</evidence>
<accession>A0A521EKI9</accession>